<proteinExistence type="predicted"/>
<feature type="compositionally biased region" description="Basic and acidic residues" evidence="1">
    <location>
        <begin position="30"/>
        <end position="41"/>
    </location>
</feature>
<name>A0ABQ9F5Z7_TEGGR</name>
<feature type="region of interest" description="Disordered" evidence="1">
    <location>
        <begin position="1"/>
        <end position="104"/>
    </location>
</feature>
<dbReference type="PANTHER" id="PTHR13316:SF0">
    <property type="entry name" value="ZINC FINGER CCHC DOMAIN-CONTAINING PROTEIN 8"/>
    <property type="match status" value="1"/>
</dbReference>
<dbReference type="Proteomes" id="UP001217089">
    <property type="component" value="Unassembled WGS sequence"/>
</dbReference>
<dbReference type="PANTHER" id="PTHR13316">
    <property type="entry name" value="ZINC FINGER, CCHC DOMAIN CONTAINING 8"/>
    <property type="match status" value="1"/>
</dbReference>
<accession>A0ABQ9F5Z7</accession>
<dbReference type="EMBL" id="JARBDR010000440">
    <property type="protein sequence ID" value="KAJ8312804.1"/>
    <property type="molecule type" value="Genomic_DNA"/>
</dbReference>
<gene>
    <name evidence="2" type="ORF">KUTeg_010177</name>
</gene>
<dbReference type="InterPro" id="IPR052115">
    <property type="entry name" value="NEXT_complex_subunit_ZCCHC8"/>
</dbReference>
<evidence type="ECO:0000256" key="1">
    <source>
        <dbReference type="SAM" id="MobiDB-lite"/>
    </source>
</evidence>
<keyword evidence="3" id="KW-1185">Reference proteome</keyword>
<protein>
    <submittedName>
        <fullName evidence="2">Uncharacterized protein</fullName>
    </submittedName>
</protein>
<sequence>MDDAFGGMVSSLFEEFEKDRESTGTFITYDKTEEGKEDKSKIVFRIGDPESESSSSSESEDENESRDESKVDTNESEKFAEEEEEPRIELNGQEEPVFNNEQTSQHKLLHESILNFESFSNLGYTGRSIHNLEKKGFPVQYDKFSTILVLNTIEEIEFYIFLLKMHVPDEWSPACQVIYHNNSFSRKYRPMIENFISSLLYRHMREGNQQLPELPLKSSTLTCVDANKSLPVTLRNNVMWKSHAIIGCGQYHQYFLVDTVGWTLVDYNPALTDGWERPKYPLFYVCRKEWNYEQIFEEAIPVDEEDENAGPKGPERLKASCFNCGGEHMITDCKEEKDFQRIRQNRNAFLQQQQQSKLQRPSSVRYHKDSDVDPKFSKFRPGHIGIFTF</sequence>
<evidence type="ECO:0000313" key="2">
    <source>
        <dbReference type="EMBL" id="KAJ8312804.1"/>
    </source>
</evidence>
<comment type="caution">
    <text evidence="2">The sequence shown here is derived from an EMBL/GenBank/DDBJ whole genome shotgun (WGS) entry which is preliminary data.</text>
</comment>
<feature type="compositionally biased region" description="Basic and acidic residues" evidence="1">
    <location>
        <begin position="66"/>
        <end position="79"/>
    </location>
</feature>
<organism evidence="2 3">
    <name type="scientific">Tegillarca granosa</name>
    <name type="common">Malaysian cockle</name>
    <name type="synonym">Anadara granosa</name>
    <dbReference type="NCBI Taxonomy" id="220873"/>
    <lineage>
        <taxon>Eukaryota</taxon>
        <taxon>Metazoa</taxon>
        <taxon>Spiralia</taxon>
        <taxon>Lophotrochozoa</taxon>
        <taxon>Mollusca</taxon>
        <taxon>Bivalvia</taxon>
        <taxon>Autobranchia</taxon>
        <taxon>Pteriomorphia</taxon>
        <taxon>Arcoida</taxon>
        <taxon>Arcoidea</taxon>
        <taxon>Arcidae</taxon>
        <taxon>Tegillarca</taxon>
    </lineage>
</organism>
<evidence type="ECO:0000313" key="3">
    <source>
        <dbReference type="Proteomes" id="UP001217089"/>
    </source>
</evidence>
<reference evidence="2 3" key="1">
    <citation type="submission" date="2022-12" db="EMBL/GenBank/DDBJ databases">
        <title>Chromosome-level genome of Tegillarca granosa.</title>
        <authorList>
            <person name="Kim J."/>
        </authorList>
    </citation>
    <scope>NUCLEOTIDE SEQUENCE [LARGE SCALE GENOMIC DNA]</scope>
    <source>
        <strain evidence="2">Teg-2019</strain>
        <tissue evidence="2">Adductor muscle</tissue>
    </source>
</reference>